<evidence type="ECO:0000256" key="6">
    <source>
        <dbReference type="ARBA" id="ARBA00022824"/>
    </source>
</evidence>
<dbReference type="EMBL" id="KV454208">
    <property type="protein sequence ID" value="ODQ63005.1"/>
    <property type="molecule type" value="Genomic_DNA"/>
</dbReference>
<comment type="similarity">
    <text evidence="2">Belongs to the SEC62 family.</text>
</comment>
<keyword evidence="8 12" id="KW-1133">Transmembrane helix</keyword>
<comment type="subcellular location">
    <subcellularLocation>
        <location evidence="1">Endoplasmic reticulum membrane</location>
        <topology evidence="1">Multi-pass membrane protein</topology>
    </subcellularLocation>
</comment>
<evidence type="ECO:0000256" key="2">
    <source>
        <dbReference type="ARBA" id="ARBA00010604"/>
    </source>
</evidence>
<keyword evidence="6" id="KW-0256">Endoplasmic reticulum</keyword>
<evidence type="ECO:0000313" key="13">
    <source>
        <dbReference type="EMBL" id="ODQ63005.1"/>
    </source>
</evidence>
<dbReference type="InterPro" id="IPR004728">
    <property type="entry name" value="Sec62"/>
</dbReference>
<evidence type="ECO:0000256" key="4">
    <source>
        <dbReference type="ARBA" id="ARBA00022448"/>
    </source>
</evidence>
<gene>
    <name evidence="13" type="ORF">WICANDRAFT_26401</name>
</gene>
<evidence type="ECO:0000256" key="1">
    <source>
        <dbReference type="ARBA" id="ARBA00004477"/>
    </source>
</evidence>
<organism evidence="13 14">
    <name type="scientific">Wickerhamomyces anomalus (strain ATCC 58044 / CBS 1984 / NCYC 433 / NRRL Y-366-8)</name>
    <name type="common">Yeast</name>
    <name type="synonym">Hansenula anomala</name>
    <dbReference type="NCBI Taxonomy" id="683960"/>
    <lineage>
        <taxon>Eukaryota</taxon>
        <taxon>Fungi</taxon>
        <taxon>Dikarya</taxon>
        <taxon>Ascomycota</taxon>
        <taxon>Saccharomycotina</taxon>
        <taxon>Saccharomycetes</taxon>
        <taxon>Phaffomycetales</taxon>
        <taxon>Wickerhamomycetaceae</taxon>
        <taxon>Wickerhamomyces</taxon>
    </lineage>
</organism>
<dbReference type="Pfam" id="PF03839">
    <property type="entry name" value="Sec62"/>
    <property type="match status" value="1"/>
</dbReference>
<feature type="transmembrane region" description="Helical" evidence="12">
    <location>
        <begin position="156"/>
        <end position="187"/>
    </location>
</feature>
<dbReference type="InterPro" id="IPR011553">
    <property type="entry name" value="Sec62_asco"/>
</dbReference>
<feature type="compositionally biased region" description="Basic residues" evidence="11">
    <location>
        <begin position="219"/>
        <end position="228"/>
    </location>
</feature>
<protein>
    <recommendedName>
        <fullName evidence="3">Translocation protein SEC62</fullName>
    </recommendedName>
</protein>
<evidence type="ECO:0000256" key="9">
    <source>
        <dbReference type="ARBA" id="ARBA00023010"/>
    </source>
</evidence>
<accession>A0A1E3PC80</accession>
<keyword evidence="14" id="KW-1185">Reference proteome</keyword>
<evidence type="ECO:0000256" key="12">
    <source>
        <dbReference type="SAM" id="Phobius"/>
    </source>
</evidence>
<feature type="compositionally biased region" description="Low complexity" evidence="11">
    <location>
        <begin position="243"/>
        <end position="253"/>
    </location>
</feature>
<dbReference type="AlphaFoldDB" id="A0A1E3PC80"/>
<name>A0A1E3PC80_WICAA</name>
<dbReference type="RefSeq" id="XP_019042212.1">
    <property type="nucleotide sequence ID" value="XM_019181259.1"/>
</dbReference>
<keyword evidence="4" id="KW-0813">Transport</keyword>
<dbReference type="GO" id="GO:0071256">
    <property type="term" value="C:translocon complex"/>
    <property type="evidence" value="ECO:0007669"/>
    <property type="project" value="EnsemblFungi"/>
</dbReference>
<feature type="region of interest" description="Disordered" evidence="11">
    <location>
        <begin position="218"/>
        <end position="270"/>
    </location>
</feature>
<keyword evidence="9" id="KW-0811">Translocation</keyword>
<dbReference type="PANTHER" id="PTHR12443">
    <property type="entry name" value="TRANSLOCATION PROTEIN SEC62"/>
    <property type="match status" value="1"/>
</dbReference>
<evidence type="ECO:0000256" key="8">
    <source>
        <dbReference type="ARBA" id="ARBA00022989"/>
    </source>
</evidence>
<evidence type="ECO:0000256" key="10">
    <source>
        <dbReference type="ARBA" id="ARBA00023136"/>
    </source>
</evidence>
<keyword evidence="5 12" id="KW-0812">Transmembrane</keyword>
<dbReference type="STRING" id="683960.A0A1E3PC80"/>
<evidence type="ECO:0000256" key="5">
    <source>
        <dbReference type="ARBA" id="ARBA00022692"/>
    </source>
</evidence>
<evidence type="ECO:0000313" key="14">
    <source>
        <dbReference type="Proteomes" id="UP000094112"/>
    </source>
</evidence>
<feature type="transmembrane region" description="Helical" evidence="12">
    <location>
        <begin position="128"/>
        <end position="150"/>
    </location>
</feature>
<reference evidence="13 14" key="1">
    <citation type="journal article" date="2016" name="Proc. Natl. Acad. Sci. U.S.A.">
        <title>Comparative genomics of biotechnologically important yeasts.</title>
        <authorList>
            <person name="Riley R."/>
            <person name="Haridas S."/>
            <person name="Wolfe K.H."/>
            <person name="Lopes M.R."/>
            <person name="Hittinger C.T."/>
            <person name="Goeker M."/>
            <person name="Salamov A.A."/>
            <person name="Wisecaver J.H."/>
            <person name="Long T.M."/>
            <person name="Calvey C.H."/>
            <person name="Aerts A.L."/>
            <person name="Barry K.W."/>
            <person name="Choi C."/>
            <person name="Clum A."/>
            <person name="Coughlan A.Y."/>
            <person name="Deshpande S."/>
            <person name="Douglass A.P."/>
            <person name="Hanson S.J."/>
            <person name="Klenk H.-P."/>
            <person name="LaButti K.M."/>
            <person name="Lapidus A."/>
            <person name="Lindquist E.A."/>
            <person name="Lipzen A.M."/>
            <person name="Meier-Kolthoff J.P."/>
            <person name="Ohm R.A."/>
            <person name="Otillar R.P."/>
            <person name="Pangilinan J.L."/>
            <person name="Peng Y."/>
            <person name="Rokas A."/>
            <person name="Rosa C.A."/>
            <person name="Scheuner C."/>
            <person name="Sibirny A.A."/>
            <person name="Slot J.C."/>
            <person name="Stielow J.B."/>
            <person name="Sun H."/>
            <person name="Kurtzman C.P."/>
            <person name="Blackwell M."/>
            <person name="Grigoriev I.V."/>
            <person name="Jeffries T.W."/>
        </authorList>
    </citation>
    <scope>NUCLEOTIDE SEQUENCE [LARGE SCALE GENOMIC DNA]</scope>
    <source>
        <strain evidence="14">ATCC 58044 / CBS 1984 / NCYC 433 / NRRL Y-366-8</strain>
    </source>
</reference>
<dbReference type="NCBIfam" id="TIGR00869">
    <property type="entry name" value="sec62"/>
    <property type="match status" value="1"/>
</dbReference>
<dbReference type="GeneID" id="30198505"/>
<proteinExistence type="inferred from homology"/>
<keyword evidence="7" id="KW-0653">Protein transport</keyword>
<dbReference type="Proteomes" id="UP000094112">
    <property type="component" value="Unassembled WGS sequence"/>
</dbReference>
<dbReference type="OrthoDB" id="200187at2759"/>
<dbReference type="GO" id="GO:0008320">
    <property type="term" value="F:protein transmembrane transporter activity"/>
    <property type="evidence" value="ECO:0007669"/>
    <property type="project" value="EnsemblFungi"/>
</dbReference>
<evidence type="ECO:0000256" key="11">
    <source>
        <dbReference type="SAM" id="MobiDB-lite"/>
    </source>
</evidence>
<sequence length="270" mass="30926">MAVNVAKFLRKNSLLKQRKGLLQGNLVDFFRFKRASRALLSEDYKKKQENPKNNLPPVRNETDAKGVFAMLIRNQLVHPGEKLSSAKAKENQLVPKKGTPWFLPLQKAELTPDEYYIWFYNEKSPWDIVLGFGVIAAVFTLILFPLWPAFMRKGVWYLSMAMLGLIALFFVIAIIRLIIFVITYVILSPGLWIFPNLFEDCGFIDSFKPFYAWNYPKEKKSKKSKKKAAAQSPLEQIPEKKTSTPASTSSSKPNQSTNVKRKATLEEVDE</sequence>
<keyword evidence="10 12" id="KW-0472">Membrane</keyword>
<evidence type="ECO:0000256" key="7">
    <source>
        <dbReference type="ARBA" id="ARBA00022927"/>
    </source>
</evidence>
<dbReference type="PANTHER" id="PTHR12443:SF9">
    <property type="entry name" value="TRANSLOCATION PROTEIN SEC62"/>
    <property type="match status" value="1"/>
</dbReference>
<dbReference type="GO" id="GO:0031204">
    <property type="term" value="P:post-translational protein targeting to membrane, translocation"/>
    <property type="evidence" value="ECO:0007669"/>
    <property type="project" value="EnsemblFungi"/>
</dbReference>
<evidence type="ECO:0000256" key="3">
    <source>
        <dbReference type="ARBA" id="ARBA00021257"/>
    </source>
</evidence>
<dbReference type="GO" id="GO:0031207">
    <property type="term" value="C:Sec62/Sec63 complex"/>
    <property type="evidence" value="ECO:0007669"/>
    <property type="project" value="EnsemblFungi"/>
</dbReference>